<evidence type="ECO:0000256" key="1">
    <source>
        <dbReference type="SAM" id="Phobius"/>
    </source>
</evidence>
<dbReference type="RefSeq" id="WP_349757023.1">
    <property type="nucleotide sequence ID" value="NZ_JBEGCI010000002.1"/>
</dbReference>
<sequence>MAGRPLFTTGFTGRRPGRFDQPLLTLLLAAVLAIWLLLRPEPIQTLPMAWRLPLILIGAWALGAAFVRPLALEVGEGTLRRLAGAPLSRWALWGFAAVVMLLEVWR</sequence>
<feature type="transmembrane region" description="Helical" evidence="1">
    <location>
        <begin position="50"/>
        <end position="67"/>
    </location>
</feature>
<dbReference type="Proteomes" id="UP001472978">
    <property type="component" value="Unassembled WGS sequence"/>
</dbReference>
<keyword evidence="3" id="KW-1185">Reference proteome</keyword>
<keyword evidence="1" id="KW-0812">Transmembrane</keyword>
<evidence type="ECO:0000313" key="3">
    <source>
        <dbReference type="Proteomes" id="UP001472978"/>
    </source>
</evidence>
<evidence type="ECO:0000313" key="2">
    <source>
        <dbReference type="EMBL" id="MEQ6887463.1"/>
    </source>
</evidence>
<gene>
    <name evidence="2" type="ORF">ABE957_02060</name>
</gene>
<comment type="caution">
    <text evidence="2">The sequence shown here is derived from an EMBL/GenBank/DDBJ whole genome shotgun (WGS) entry which is preliminary data.</text>
</comment>
<keyword evidence="1" id="KW-0472">Membrane</keyword>
<accession>A0ABV1N151</accession>
<feature type="transmembrane region" description="Helical" evidence="1">
    <location>
        <begin position="21"/>
        <end position="38"/>
    </location>
</feature>
<reference evidence="2 3" key="1">
    <citation type="submission" date="2024-05" db="EMBL/GenBank/DDBJ databases">
        <title>Halomonas sp. CS7 16S ribosomal RNA gene Genome sequencing and assembly.</title>
        <authorList>
            <person name="Yook S."/>
        </authorList>
    </citation>
    <scope>NUCLEOTIDE SEQUENCE [LARGE SCALE GENOMIC DNA]</scope>
    <source>
        <strain evidence="2 3">CS7</strain>
    </source>
</reference>
<proteinExistence type="predicted"/>
<dbReference type="EMBL" id="JBEGCI010000002">
    <property type="protein sequence ID" value="MEQ6887463.1"/>
    <property type="molecule type" value="Genomic_DNA"/>
</dbReference>
<organism evidence="2 3">
    <name type="scientific">Halomonas pelophila</name>
    <dbReference type="NCBI Taxonomy" id="3151122"/>
    <lineage>
        <taxon>Bacteria</taxon>
        <taxon>Pseudomonadati</taxon>
        <taxon>Pseudomonadota</taxon>
        <taxon>Gammaproteobacteria</taxon>
        <taxon>Oceanospirillales</taxon>
        <taxon>Halomonadaceae</taxon>
        <taxon>Halomonas</taxon>
    </lineage>
</organism>
<feature type="transmembrane region" description="Helical" evidence="1">
    <location>
        <begin position="87"/>
        <end position="105"/>
    </location>
</feature>
<keyword evidence="1" id="KW-1133">Transmembrane helix</keyword>
<name>A0ABV1N151_9GAMM</name>
<protein>
    <submittedName>
        <fullName evidence="2">Uncharacterized protein</fullName>
    </submittedName>
</protein>